<organism evidence="2 3">
    <name type="scientific">Mycobacterium tuberculosis</name>
    <dbReference type="NCBI Taxonomy" id="1773"/>
    <lineage>
        <taxon>Bacteria</taxon>
        <taxon>Bacillati</taxon>
        <taxon>Actinomycetota</taxon>
        <taxon>Actinomycetes</taxon>
        <taxon>Mycobacteriales</taxon>
        <taxon>Mycobacteriaceae</taxon>
        <taxon>Mycobacterium</taxon>
        <taxon>Mycobacterium tuberculosis complex</taxon>
    </lineage>
</organism>
<dbReference type="EMBL" id="CSAJ01000172">
    <property type="protein sequence ID" value="COW08586.1"/>
    <property type="molecule type" value="Genomic_DNA"/>
</dbReference>
<keyword evidence="1" id="KW-0732">Signal</keyword>
<evidence type="ECO:0000313" key="3">
    <source>
        <dbReference type="Proteomes" id="UP000044938"/>
    </source>
</evidence>
<reference evidence="2 3" key="1">
    <citation type="submission" date="2015-03" db="EMBL/GenBank/DDBJ databases">
        <authorList>
            <consortium name="Pathogen Informatics"/>
        </authorList>
    </citation>
    <scope>NUCLEOTIDE SEQUENCE [LARGE SCALE GENOMIC DNA]</scope>
    <source>
        <strain evidence="2 3">M09401471</strain>
    </source>
</reference>
<protein>
    <submittedName>
        <fullName evidence="2">Uncharacterized protein</fullName>
    </submittedName>
</protein>
<name>A0A655IPS5_MYCTX</name>
<dbReference type="AlphaFoldDB" id="A0A655IPS5"/>
<evidence type="ECO:0000256" key="1">
    <source>
        <dbReference type="SAM" id="SignalP"/>
    </source>
</evidence>
<feature type="signal peptide" evidence="1">
    <location>
        <begin position="1"/>
        <end position="22"/>
    </location>
</feature>
<feature type="chain" id="PRO_5038927274" evidence="1">
    <location>
        <begin position="23"/>
        <end position="68"/>
    </location>
</feature>
<proteinExistence type="predicted"/>
<sequence length="68" mass="7295">MAAAAISAIAAFGWCSSANLIAVSPAQMDSTVIALGSICRFTPRLPRGFPIIDIRPARSRRRPRAGRR</sequence>
<gene>
    <name evidence="2" type="ORF">ERS007720_01638</name>
</gene>
<evidence type="ECO:0000313" key="2">
    <source>
        <dbReference type="EMBL" id="COW08586.1"/>
    </source>
</evidence>
<accession>A0A655IPS5</accession>
<dbReference type="Proteomes" id="UP000044938">
    <property type="component" value="Unassembled WGS sequence"/>
</dbReference>